<dbReference type="NCBIfam" id="TIGR00044">
    <property type="entry name" value="YggS family pyridoxal phosphate-dependent enzyme"/>
    <property type="match status" value="1"/>
</dbReference>
<dbReference type="CDD" id="cd00635">
    <property type="entry name" value="PLPDE_III_YBL036c_like"/>
    <property type="match status" value="1"/>
</dbReference>
<keyword evidence="1 2" id="KW-0663">Pyridoxal phosphate</keyword>
<comment type="function">
    <text evidence="2">Pyridoxal 5'-phosphate (PLP)-binding protein, which is involved in PLP homeostasis.</text>
</comment>
<dbReference type="InterPro" id="IPR029066">
    <property type="entry name" value="PLP-binding_barrel"/>
</dbReference>
<evidence type="ECO:0000313" key="6">
    <source>
        <dbReference type="Proteomes" id="UP001144036"/>
    </source>
</evidence>
<gene>
    <name evidence="5" type="ORF">OUY22_17290</name>
</gene>
<comment type="caution">
    <text evidence="5">The sequence shown here is derived from an EMBL/GenBank/DDBJ whole genome shotgun (WGS) entry which is preliminary data.</text>
</comment>
<dbReference type="Gene3D" id="3.20.20.10">
    <property type="entry name" value="Alanine racemase"/>
    <property type="match status" value="1"/>
</dbReference>
<dbReference type="PANTHER" id="PTHR10146:SF14">
    <property type="entry name" value="PYRIDOXAL PHOSPHATE HOMEOSTASIS PROTEIN"/>
    <property type="match status" value="1"/>
</dbReference>
<dbReference type="SUPFAM" id="SSF51419">
    <property type="entry name" value="PLP-binding barrel"/>
    <property type="match status" value="1"/>
</dbReference>
<feature type="domain" description="Alanine racemase N-terminal" evidence="4">
    <location>
        <begin position="14"/>
        <end position="224"/>
    </location>
</feature>
<name>A0ABT4SD97_9ACTN</name>
<comment type="similarity">
    <text evidence="2 3">Belongs to the pyridoxal phosphate-binding protein YggS/PROSC family.</text>
</comment>
<dbReference type="PIRSF" id="PIRSF004848">
    <property type="entry name" value="YBL036c_PLPDEIII"/>
    <property type="match status" value="1"/>
</dbReference>
<accession>A0ABT4SD97</accession>
<protein>
    <recommendedName>
        <fullName evidence="2">Pyridoxal phosphate homeostasis protein</fullName>
        <shortName evidence="2">PLP homeostasis protein</shortName>
    </recommendedName>
</protein>
<evidence type="ECO:0000259" key="4">
    <source>
        <dbReference type="Pfam" id="PF01168"/>
    </source>
</evidence>
<dbReference type="InterPro" id="IPR011078">
    <property type="entry name" value="PyrdxlP_homeostasis"/>
</dbReference>
<dbReference type="Proteomes" id="UP001144036">
    <property type="component" value="Unassembled WGS sequence"/>
</dbReference>
<dbReference type="InterPro" id="IPR001608">
    <property type="entry name" value="Ala_racemase_N"/>
</dbReference>
<organism evidence="5 6">
    <name type="scientific">Nonomuraea corallina</name>
    <dbReference type="NCBI Taxonomy" id="2989783"/>
    <lineage>
        <taxon>Bacteria</taxon>
        <taxon>Bacillati</taxon>
        <taxon>Actinomycetota</taxon>
        <taxon>Actinomycetes</taxon>
        <taxon>Streptosporangiales</taxon>
        <taxon>Streptosporangiaceae</taxon>
        <taxon>Nonomuraea</taxon>
    </lineage>
</organism>
<dbReference type="HAMAP" id="MF_02087">
    <property type="entry name" value="PLP_homeostasis"/>
    <property type="match status" value="1"/>
</dbReference>
<evidence type="ECO:0000256" key="1">
    <source>
        <dbReference type="ARBA" id="ARBA00022898"/>
    </source>
</evidence>
<dbReference type="RefSeq" id="WP_270156015.1">
    <property type="nucleotide sequence ID" value="NZ_JAPNNL010000062.1"/>
</dbReference>
<dbReference type="EMBL" id="JAPNNL010000062">
    <property type="protein sequence ID" value="MDA0635176.1"/>
    <property type="molecule type" value="Genomic_DNA"/>
</dbReference>
<keyword evidence="6" id="KW-1185">Reference proteome</keyword>
<reference evidence="5" key="1">
    <citation type="submission" date="2022-11" db="EMBL/GenBank/DDBJ databases">
        <title>Nonomuraea corallina sp. nov., a new species of the genus Nonomuraea isolated from sea side sediment in Thai sea.</title>
        <authorList>
            <person name="Ngamcharungchit C."/>
            <person name="Matsumoto A."/>
            <person name="Suriyachadkun C."/>
            <person name="Panbangred W."/>
            <person name="Inahashi Y."/>
            <person name="Intra B."/>
        </authorList>
    </citation>
    <scope>NUCLEOTIDE SEQUENCE</scope>
    <source>
        <strain evidence="5">MCN248</strain>
    </source>
</reference>
<dbReference type="PROSITE" id="PS01211">
    <property type="entry name" value="UPF0001"/>
    <property type="match status" value="1"/>
</dbReference>
<evidence type="ECO:0000256" key="2">
    <source>
        <dbReference type="HAMAP-Rule" id="MF_02087"/>
    </source>
</evidence>
<feature type="modified residue" description="N6-(pyridoxal phosphate)lysine" evidence="2">
    <location>
        <position position="38"/>
    </location>
</feature>
<dbReference type="PANTHER" id="PTHR10146">
    <property type="entry name" value="PROLINE SYNTHETASE CO-TRANSCRIBED BACTERIAL HOMOLOG PROTEIN"/>
    <property type="match status" value="1"/>
</dbReference>
<proteinExistence type="inferred from homology"/>
<evidence type="ECO:0000313" key="5">
    <source>
        <dbReference type="EMBL" id="MDA0635176.1"/>
    </source>
</evidence>
<sequence length="230" mass="24506">MRKDEIASRLAEVDARIAEACRAAGRGRDEVSLIAVTKTYPADDVRILAGLGVRDVGENRDQEAAPKARECADLPLTWHFVGQLQTNKVRSVTRYADVIHSVDRSRLAEAVSKEAVRQGREIVCLVQVALDDDPGRGGAVVADVPALADLIAGAPGLRLGGVMAVAPLGEDPAKAFARLRDVAVAVQERHPRATMISAGMSDDLAEAIAHGATHVRVGTALLGRRKLFVR</sequence>
<evidence type="ECO:0000256" key="3">
    <source>
        <dbReference type="RuleBase" id="RU004514"/>
    </source>
</evidence>
<dbReference type="Pfam" id="PF01168">
    <property type="entry name" value="Ala_racemase_N"/>
    <property type="match status" value="1"/>
</dbReference>